<comment type="similarity">
    <text evidence="2">Belongs to the methyl-accepting chemotaxis (MCP) protein family.</text>
</comment>
<evidence type="ECO:0000313" key="8">
    <source>
        <dbReference type="Proteomes" id="UP000001929"/>
    </source>
</evidence>
<dbReference type="AlphaFoldDB" id="Q2RRG1"/>
<dbReference type="RefSeq" id="WP_011390237.1">
    <property type="nucleotide sequence ID" value="NC_007643.1"/>
</dbReference>
<evidence type="ECO:0000313" key="7">
    <source>
        <dbReference type="EMBL" id="ABC23284.1"/>
    </source>
</evidence>
<evidence type="ECO:0000256" key="2">
    <source>
        <dbReference type="ARBA" id="ARBA00029447"/>
    </source>
</evidence>
<feature type="domain" description="HAMP" evidence="6">
    <location>
        <begin position="214"/>
        <end position="267"/>
    </location>
</feature>
<dbReference type="CDD" id="cd06225">
    <property type="entry name" value="HAMP"/>
    <property type="match status" value="1"/>
</dbReference>
<dbReference type="PROSITE" id="PS50885">
    <property type="entry name" value="HAMP"/>
    <property type="match status" value="1"/>
</dbReference>
<dbReference type="KEGG" id="rru:Rru_A2484"/>
<accession>Q2RRG1</accession>
<dbReference type="InterPro" id="IPR003660">
    <property type="entry name" value="HAMP_dom"/>
</dbReference>
<keyword evidence="1 3" id="KW-0807">Transducer</keyword>
<dbReference type="Proteomes" id="UP000001929">
    <property type="component" value="Chromosome"/>
</dbReference>
<dbReference type="PANTHER" id="PTHR32089">
    <property type="entry name" value="METHYL-ACCEPTING CHEMOTAXIS PROTEIN MCPB"/>
    <property type="match status" value="1"/>
</dbReference>
<name>Q2RRG1_RHORT</name>
<protein>
    <submittedName>
        <fullName evidence="7">Chemotaxis sensory transducer</fullName>
    </submittedName>
</protein>
<dbReference type="PhylomeDB" id="Q2RRG1"/>
<dbReference type="GO" id="GO:0007165">
    <property type="term" value="P:signal transduction"/>
    <property type="evidence" value="ECO:0007669"/>
    <property type="project" value="UniProtKB-KW"/>
</dbReference>
<keyword evidence="4" id="KW-0812">Transmembrane</keyword>
<feature type="domain" description="Methyl-accepting transducer" evidence="5">
    <location>
        <begin position="307"/>
        <end position="543"/>
    </location>
</feature>
<dbReference type="SMART" id="SM00304">
    <property type="entry name" value="HAMP"/>
    <property type="match status" value="1"/>
</dbReference>
<evidence type="ECO:0000256" key="3">
    <source>
        <dbReference type="PROSITE-ProRule" id="PRU00284"/>
    </source>
</evidence>
<keyword evidence="4" id="KW-0472">Membrane</keyword>
<dbReference type="Pfam" id="PF00015">
    <property type="entry name" value="MCPsignal"/>
    <property type="match status" value="1"/>
</dbReference>
<dbReference type="InterPro" id="IPR004089">
    <property type="entry name" value="MCPsignal_dom"/>
</dbReference>
<dbReference type="PANTHER" id="PTHR32089:SF112">
    <property type="entry name" value="LYSOZYME-LIKE PROTEIN-RELATED"/>
    <property type="match status" value="1"/>
</dbReference>
<evidence type="ECO:0000259" key="6">
    <source>
        <dbReference type="PROSITE" id="PS50885"/>
    </source>
</evidence>
<dbReference type="EnsemblBacteria" id="ABC23284">
    <property type="protein sequence ID" value="ABC23284"/>
    <property type="gene ID" value="Rru_A2484"/>
</dbReference>
<organism evidence="7 8">
    <name type="scientific">Rhodospirillum rubrum (strain ATCC 11170 / ATH 1.1.1 / DSM 467 / LMG 4362 / NCIMB 8255 / S1)</name>
    <dbReference type="NCBI Taxonomy" id="269796"/>
    <lineage>
        <taxon>Bacteria</taxon>
        <taxon>Pseudomonadati</taxon>
        <taxon>Pseudomonadota</taxon>
        <taxon>Alphaproteobacteria</taxon>
        <taxon>Rhodospirillales</taxon>
        <taxon>Rhodospirillaceae</taxon>
        <taxon>Rhodospirillum</taxon>
    </lineage>
</organism>
<dbReference type="EMBL" id="CP000230">
    <property type="protein sequence ID" value="ABC23284.1"/>
    <property type="molecule type" value="Genomic_DNA"/>
</dbReference>
<dbReference type="eggNOG" id="COG0840">
    <property type="taxonomic scope" value="Bacteria"/>
</dbReference>
<keyword evidence="8" id="KW-1185">Reference proteome</keyword>
<evidence type="ECO:0000256" key="4">
    <source>
        <dbReference type="SAM" id="Phobius"/>
    </source>
</evidence>
<dbReference type="InterPro" id="IPR004090">
    <property type="entry name" value="Chemotax_Me-accpt_rcpt"/>
</dbReference>
<evidence type="ECO:0000256" key="1">
    <source>
        <dbReference type="ARBA" id="ARBA00023224"/>
    </source>
</evidence>
<dbReference type="PRINTS" id="PR00260">
    <property type="entry name" value="CHEMTRNSDUCR"/>
</dbReference>
<feature type="transmembrane region" description="Helical" evidence="4">
    <location>
        <begin position="12"/>
        <end position="33"/>
    </location>
</feature>
<dbReference type="SUPFAM" id="SSF58104">
    <property type="entry name" value="Methyl-accepting chemotaxis protein (MCP) signaling domain"/>
    <property type="match status" value="1"/>
</dbReference>
<dbReference type="SMART" id="SM00283">
    <property type="entry name" value="MA"/>
    <property type="match status" value="1"/>
</dbReference>
<dbReference type="PATRIC" id="fig|269796.9.peg.2588"/>
<sequence length="563" mass="58267">MLANIRIAGKIGIVIAIMAVAAIIISTVGFMGMRTLGEAARQIDGYGDMIKTGARMNQNLLTMSRAEYRMAANPAEFEDAYGFFSKNKAQFEERITTLEGMLPASHLSEIATLRENFVNYLAAAEKTIATARANQGATIGEAQRQIYDAVTVSRAISNPLLDSTLALSDDLDDEGTKVGDAADATFQTLTRWMFGVAFGGIVLGVIAGLLIARRGMVQPIGSLVGSLQALTAGDLERAIDGTERKDEVGDIARSALIFRDNARKAQELREAQAAEQVARAKRSAAIESLTRDFDHAVSDVLGVVAGACAEMETTAGGLSATADQTNIQASAVATATEQASASVQTVATAAEELSASISEIGRRMEQSSHVAQIASQEAAQTNATVQSLADTSARIGAVIGLITDIANQTNLLALNATIEAARAGEAGKGFAVVAGEVKHLASQTAKATEDIGTQIGAVQEATEGAVKAIASIVRRIEEINTISAAIAAAVEEQSAATAEIARNVQQAAAGTQEVSDTIVGVSSSAGETGNASQQVLSAAQALSKEAVALKGLVERFLGGVRAA</sequence>
<evidence type="ECO:0000259" key="5">
    <source>
        <dbReference type="PROSITE" id="PS50111"/>
    </source>
</evidence>
<dbReference type="GO" id="GO:0016020">
    <property type="term" value="C:membrane"/>
    <property type="evidence" value="ECO:0007669"/>
    <property type="project" value="InterPro"/>
</dbReference>
<dbReference type="HOGENOM" id="CLU_000445_107_27_5"/>
<dbReference type="Gene3D" id="1.10.287.950">
    <property type="entry name" value="Methyl-accepting chemotaxis protein"/>
    <property type="match status" value="1"/>
</dbReference>
<dbReference type="PROSITE" id="PS50111">
    <property type="entry name" value="CHEMOTAXIS_TRANSDUC_2"/>
    <property type="match status" value="1"/>
</dbReference>
<dbReference type="GO" id="GO:0006935">
    <property type="term" value="P:chemotaxis"/>
    <property type="evidence" value="ECO:0007669"/>
    <property type="project" value="InterPro"/>
</dbReference>
<dbReference type="GO" id="GO:0004888">
    <property type="term" value="F:transmembrane signaling receptor activity"/>
    <property type="evidence" value="ECO:0007669"/>
    <property type="project" value="InterPro"/>
</dbReference>
<dbReference type="STRING" id="269796.Rru_A2484"/>
<dbReference type="Gene3D" id="6.10.340.10">
    <property type="match status" value="1"/>
</dbReference>
<feature type="transmembrane region" description="Helical" evidence="4">
    <location>
        <begin position="192"/>
        <end position="212"/>
    </location>
</feature>
<keyword evidence="4" id="KW-1133">Transmembrane helix</keyword>
<gene>
    <name evidence="7" type="ordered locus">Rru_A2484</name>
</gene>
<dbReference type="Pfam" id="PF00672">
    <property type="entry name" value="HAMP"/>
    <property type="match status" value="1"/>
</dbReference>
<proteinExistence type="inferred from homology"/>
<reference evidence="7 8" key="1">
    <citation type="journal article" date="2011" name="Stand. Genomic Sci.">
        <title>Complete genome sequence of Rhodospirillum rubrum type strain (S1).</title>
        <authorList>
            <person name="Munk A.C."/>
            <person name="Copeland A."/>
            <person name="Lucas S."/>
            <person name="Lapidus A."/>
            <person name="Del Rio T.G."/>
            <person name="Barry K."/>
            <person name="Detter J.C."/>
            <person name="Hammon N."/>
            <person name="Israni S."/>
            <person name="Pitluck S."/>
            <person name="Brettin T."/>
            <person name="Bruce D."/>
            <person name="Han C."/>
            <person name="Tapia R."/>
            <person name="Gilna P."/>
            <person name="Schmutz J."/>
            <person name="Larimer F."/>
            <person name="Land M."/>
            <person name="Kyrpides N.C."/>
            <person name="Mavromatis K."/>
            <person name="Richardson P."/>
            <person name="Rohde M."/>
            <person name="Goker M."/>
            <person name="Klenk H.P."/>
            <person name="Zhang Y."/>
            <person name="Roberts G.P."/>
            <person name="Reslewic S."/>
            <person name="Schwartz D.C."/>
        </authorList>
    </citation>
    <scope>NUCLEOTIDE SEQUENCE [LARGE SCALE GENOMIC DNA]</scope>
    <source>
        <strain evidence="8">ATCC 11170 / ATH 1.1.1 / DSM 467 / LMG 4362 / NCIMB 8255 / S1</strain>
    </source>
</reference>